<dbReference type="Proteomes" id="UP001280121">
    <property type="component" value="Unassembled WGS sequence"/>
</dbReference>
<evidence type="ECO:0000256" key="5">
    <source>
        <dbReference type="SAM" id="MobiDB-lite"/>
    </source>
</evidence>
<evidence type="ECO:0000256" key="2">
    <source>
        <dbReference type="ARBA" id="ARBA00004496"/>
    </source>
</evidence>
<accession>A0AAD9XIJ6</accession>
<dbReference type="EMBL" id="JANJYI010000002">
    <property type="protein sequence ID" value="KAK2660211.1"/>
    <property type="molecule type" value="Genomic_DNA"/>
</dbReference>
<feature type="domain" description="WPP" evidence="6">
    <location>
        <begin position="50"/>
        <end position="141"/>
    </location>
</feature>
<dbReference type="Pfam" id="PF13943">
    <property type="entry name" value="WPP"/>
    <property type="match status" value="1"/>
</dbReference>
<reference evidence="7" key="1">
    <citation type="journal article" date="2023" name="Plant J.">
        <title>Genome sequences and population genomics provide insights into the demographic history, inbreeding, and mutation load of two 'living fossil' tree species of Dipteronia.</title>
        <authorList>
            <person name="Feng Y."/>
            <person name="Comes H.P."/>
            <person name="Chen J."/>
            <person name="Zhu S."/>
            <person name="Lu R."/>
            <person name="Zhang X."/>
            <person name="Li P."/>
            <person name="Qiu J."/>
            <person name="Olsen K.M."/>
            <person name="Qiu Y."/>
        </authorList>
    </citation>
    <scope>NUCLEOTIDE SEQUENCE</scope>
    <source>
        <strain evidence="7">KIB01</strain>
    </source>
</reference>
<evidence type="ECO:0000313" key="7">
    <source>
        <dbReference type="EMBL" id="KAK2660211.1"/>
    </source>
</evidence>
<name>A0AAD9XIJ6_9ROSI</name>
<dbReference type="InterPro" id="IPR038214">
    <property type="entry name" value="WPP_sf"/>
</dbReference>
<evidence type="ECO:0000313" key="8">
    <source>
        <dbReference type="Proteomes" id="UP001280121"/>
    </source>
</evidence>
<feature type="region of interest" description="Disordered" evidence="5">
    <location>
        <begin position="1"/>
        <end position="49"/>
    </location>
</feature>
<dbReference type="AlphaFoldDB" id="A0AAD9XIJ6"/>
<keyword evidence="8" id="KW-1185">Reference proteome</keyword>
<dbReference type="GO" id="GO:0005737">
    <property type="term" value="C:cytoplasm"/>
    <property type="evidence" value="ECO:0007669"/>
    <property type="project" value="UniProtKB-SubCell"/>
</dbReference>
<dbReference type="InterPro" id="IPR044692">
    <property type="entry name" value="WPP1/2/3"/>
</dbReference>
<evidence type="ECO:0000256" key="4">
    <source>
        <dbReference type="ARBA" id="ARBA00023242"/>
    </source>
</evidence>
<keyword evidence="4" id="KW-0539">Nucleus</keyword>
<evidence type="ECO:0000259" key="6">
    <source>
        <dbReference type="Pfam" id="PF13943"/>
    </source>
</evidence>
<comment type="caution">
    <text evidence="7">The sequence shown here is derived from an EMBL/GenBank/DDBJ whole genome shotgun (WGS) entry which is preliminary data.</text>
</comment>
<organism evidence="7 8">
    <name type="scientific">Dipteronia dyeriana</name>
    <dbReference type="NCBI Taxonomy" id="168575"/>
    <lineage>
        <taxon>Eukaryota</taxon>
        <taxon>Viridiplantae</taxon>
        <taxon>Streptophyta</taxon>
        <taxon>Embryophyta</taxon>
        <taxon>Tracheophyta</taxon>
        <taxon>Spermatophyta</taxon>
        <taxon>Magnoliopsida</taxon>
        <taxon>eudicotyledons</taxon>
        <taxon>Gunneridae</taxon>
        <taxon>Pentapetalae</taxon>
        <taxon>rosids</taxon>
        <taxon>malvids</taxon>
        <taxon>Sapindales</taxon>
        <taxon>Sapindaceae</taxon>
        <taxon>Hippocastanoideae</taxon>
        <taxon>Acereae</taxon>
        <taxon>Dipteronia</taxon>
    </lineage>
</organism>
<dbReference type="InterPro" id="IPR025265">
    <property type="entry name" value="WPP_dom"/>
</dbReference>
<evidence type="ECO:0000256" key="3">
    <source>
        <dbReference type="ARBA" id="ARBA00022490"/>
    </source>
</evidence>
<dbReference type="GO" id="GO:0000278">
    <property type="term" value="P:mitotic cell cycle"/>
    <property type="evidence" value="ECO:0007669"/>
    <property type="project" value="InterPro"/>
</dbReference>
<dbReference type="Gene3D" id="1.10.246.200">
    <property type="entry name" value="WPP domain"/>
    <property type="match status" value="1"/>
</dbReference>
<evidence type="ECO:0000256" key="1">
    <source>
        <dbReference type="ARBA" id="ARBA00004123"/>
    </source>
</evidence>
<proteinExistence type="predicted"/>
<feature type="compositionally biased region" description="Polar residues" evidence="5">
    <location>
        <begin position="1"/>
        <end position="33"/>
    </location>
</feature>
<dbReference type="GO" id="GO:0048527">
    <property type="term" value="P:lateral root development"/>
    <property type="evidence" value="ECO:0007669"/>
    <property type="project" value="InterPro"/>
</dbReference>
<dbReference type="PANTHER" id="PTHR34362">
    <property type="entry name" value="WPP DOMAIN-CONTAINING PROTEIN 1-RELATED"/>
    <property type="match status" value="1"/>
</dbReference>
<feature type="region of interest" description="Disordered" evidence="5">
    <location>
        <begin position="136"/>
        <end position="170"/>
    </location>
</feature>
<comment type="subcellular location">
    <subcellularLocation>
        <location evidence="2">Cytoplasm</location>
    </subcellularLocation>
    <subcellularLocation>
        <location evidence="1">Nucleus</location>
    </subcellularLocation>
</comment>
<gene>
    <name evidence="7" type="ORF">Ddye_006744</name>
</gene>
<sequence length="170" mass="18028">MSDSEITTASSPTETQQTQPLMEGQTEQPQDLQNEVHQEPTKLNNASLTFRIWPPSQRTRDAVISRLIETLTTPSVLSKRYGSLPSAEASSASRTIEEEAFSVAEAASSAEDDGIEILQVYSKEISKRMLDAVKSRPNAAASAAVDGNDNGVGVAAGSTEDAVSTAEAEA</sequence>
<dbReference type="PANTHER" id="PTHR34362:SF1">
    <property type="entry name" value="WPP DOMAIN-CONTAINING PROTEIN 1-RELATED"/>
    <property type="match status" value="1"/>
</dbReference>
<dbReference type="GO" id="GO:0005634">
    <property type="term" value="C:nucleus"/>
    <property type="evidence" value="ECO:0007669"/>
    <property type="project" value="UniProtKB-SubCell"/>
</dbReference>
<protein>
    <recommendedName>
        <fullName evidence="6">WPP domain-containing protein</fullName>
    </recommendedName>
</protein>
<keyword evidence="3" id="KW-0963">Cytoplasm</keyword>